<dbReference type="Gene3D" id="1.10.150.130">
    <property type="match status" value="1"/>
</dbReference>
<organism evidence="7 8">
    <name type="scientific">Arthrobacter terrae</name>
    <dbReference type="NCBI Taxonomy" id="2935737"/>
    <lineage>
        <taxon>Bacteria</taxon>
        <taxon>Bacillati</taxon>
        <taxon>Actinomycetota</taxon>
        <taxon>Actinomycetes</taxon>
        <taxon>Micrococcales</taxon>
        <taxon>Micrococcaceae</taxon>
        <taxon>Arthrobacter</taxon>
    </lineage>
</organism>
<keyword evidence="2 4" id="KW-0238">DNA-binding</keyword>
<evidence type="ECO:0000256" key="3">
    <source>
        <dbReference type="ARBA" id="ARBA00023172"/>
    </source>
</evidence>
<dbReference type="CDD" id="cd01189">
    <property type="entry name" value="INT_ICEBs1_C_like"/>
    <property type="match status" value="1"/>
</dbReference>
<accession>A0A931CH22</accession>
<dbReference type="AlphaFoldDB" id="A0A931CH22"/>
<reference evidence="7 8" key="1">
    <citation type="submission" date="2020-11" db="EMBL/GenBank/DDBJ databases">
        <title>Arthrobacter antarcticus sp. nov., isolated from Antarctic Soil.</title>
        <authorList>
            <person name="Li J."/>
        </authorList>
    </citation>
    <scope>NUCLEOTIDE SEQUENCE [LARGE SCALE GENOMIC DNA]</scope>
    <source>
        <strain evidence="7 8">Z1-20</strain>
    </source>
</reference>
<keyword evidence="8" id="KW-1185">Reference proteome</keyword>
<feature type="domain" description="Tyr recombinase" evidence="5">
    <location>
        <begin position="208"/>
        <end position="423"/>
    </location>
</feature>
<dbReference type="InterPro" id="IPR011010">
    <property type="entry name" value="DNA_brk_join_enz"/>
</dbReference>
<dbReference type="RefSeq" id="WP_196395373.1">
    <property type="nucleotide sequence ID" value="NZ_JADNYM010000003.1"/>
</dbReference>
<dbReference type="Gene3D" id="1.10.443.10">
    <property type="entry name" value="Intergrase catalytic core"/>
    <property type="match status" value="1"/>
</dbReference>
<dbReference type="Pfam" id="PF00589">
    <property type="entry name" value="Phage_integrase"/>
    <property type="match status" value="1"/>
</dbReference>
<evidence type="ECO:0000259" key="5">
    <source>
        <dbReference type="PROSITE" id="PS51898"/>
    </source>
</evidence>
<gene>
    <name evidence="7" type="ORF">IV500_03235</name>
</gene>
<dbReference type="PROSITE" id="PS51898">
    <property type="entry name" value="TYR_RECOMBINASE"/>
    <property type="match status" value="1"/>
</dbReference>
<dbReference type="Proteomes" id="UP000655366">
    <property type="component" value="Unassembled WGS sequence"/>
</dbReference>
<dbReference type="GO" id="GO:0015074">
    <property type="term" value="P:DNA integration"/>
    <property type="evidence" value="ECO:0007669"/>
    <property type="project" value="InterPro"/>
</dbReference>
<name>A0A931CH22_9MICC</name>
<dbReference type="EMBL" id="JADNYM010000003">
    <property type="protein sequence ID" value="MBG0738442.1"/>
    <property type="molecule type" value="Genomic_DNA"/>
</dbReference>
<feature type="domain" description="Core-binding (CB)" evidence="6">
    <location>
        <begin position="103"/>
        <end position="187"/>
    </location>
</feature>
<dbReference type="PANTHER" id="PTHR30349">
    <property type="entry name" value="PHAGE INTEGRASE-RELATED"/>
    <property type="match status" value="1"/>
</dbReference>
<protein>
    <submittedName>
        <fullName evidence="7">Site-specific integrase</fullName>
    </submittedName>
</protein>
<evidence type="ECO:0000256" key="2">
    <source>
        <dbReference type="ARBA" id="ARBA00023125"/>
    </source>
</evidence>
<sequence>MSRPPLPIGSWGHIEAHPIVSVQRSTPAGTARSVNRALPKSERQKLTPGALRKFNRWRAMCWFRDHDGVTRKVERVGPTANKAKDLLISYLLERSTPTIDDLTAESTVDVLWSTYLEVLVKDGRAARTLDLYRYVAVHIVKGLGQVRLREATTQRLDRFLRAIEHRHGPNVARTCRAVLSGMFRLAVQYDALPHNPVSGVGTIRVETKAARALTADELRGILDAVHSSSVILDPKNKLHPTLQVGQYCERADLADVVTLLAATGVRISEALGLRWSDVDLDNKTVSINGKVIRAKGLGLVREDYTKSRAGERILPLPDFAVDMLVRREVDSVPNIHAVVFPSEAKTLRDPNGVSNKWQKVRACLGFPWATSHTFRKTLATLIDSQGLSARVGADQLGHANISMTQDKYMGRRTTHAEVAELLNRVIH</sequence>
<evidence type="ECO:0000256" key="1">
    <source>
        <dbReference type="ARBA" id="ARBA00008857"/>
    </source>
</evidence>
<proteinExistence type="inferred from homology"/>
<evidence type="ECO:0000256" key="4">
    <source>
        <dbReference type="PROSITE-ProRule" id="PRU01248"/>
    </source>
</evidence>
<dbReference type="GO" id="GO:0003677">
    <property type="term" value="F:DNA binding"/>
    <property type="evidence" value="ECO:0007669"/>
    <property type="project" value="UniProtKB-UniRule"/>
</dbReference>
<dbReference type="InterPro" id="IPR002104">
    <property type="entry name" value="Integrase_catalytic"/>
</dbReference>
<evidence type="ECO:0000259" key="6">
    <source>
        <dbReference type="PROSITE" id="PS51900"/>
    </source>
</evidence>
<dbReference type="InterPro" id="IPR013762">
    <property type="entry name" value="Integrase-like_cat_sf"/>
</dbReference>
<comment type="caution">
    <text evidence="7">The sequence shown here is derived from an EMBL/GenBank/DDBJ whole genome shotgun (WGS) entry which is preliminary data.</text>
</comment>
<dbReference type="GO" id="GO:0006310">
    <property type="term" value="P:DNA recombination"/>
    <property type="evidence" value="ECO:0007669"/>
    <property type="project" value="UniProtKB-KW"/>
</dbReference>
<dbReference type="PROSITE" id="PS51900">
    <property type="entry name" value="CB"/>
    <property type="match status" value="1"/>
</dbReference>
<evidence type="ECO:0000313" key="7">
    <source>
        <dbReference type="EMBL" id="MBG0738442.1"/>
    </source>
</evidence>
<dbReference type="SUPFAM" id="SSF56349">
    <property type="entry name" value="DNA breaking-rejoining enzymes"/>
    <property type="match status" value="1"/>
</dbReference>
<dbReference type="PANTHER" id="PTHR30349:SF64">
    <property type="entry name" value="PROPHAGE INTEGRASE INTD-RELATED"/>
    <property type="match status" value="1"/>
</dbReference>
<keyword evidence="3" id="KW-0233">DNA recombination</keyword>
<dbReference type="InterPro" id="IPR044068">
    <property type="entry name" value="CB"/>
</dbReference>
<comment type="similarity">
    <text evidence="1">Belongs to the 'phage' integrase family.</text>
</comment>
<dbReference type="InterPro" id="IPR010998">
    <property type="entry name" value="Integrase_recombinase_N"/>
</dbReference>
<dbReference type="InterPro" id="IPR050090">
    <property type="entry name" value="Tyrosine_recombinase_XerCD"/>
</dbReference>
<evidence type="ECO:0000313" key="8">
    <source>
        <dbReference type="Proteomes" id="UP000655366"/>
    </source>
</evidence>